<evidence type="ECO:0000259" key="2">
    <source>
        <dbReference type="Pfam" id="PF04106"/>
    </source>
</evidence>
<keyword evidence="1" id="KW-0072">Autophagy</keyword>
<keyword evidence="1" id="KW-0813">Transport</keyword>
<dbReference type="GO" id="GO:0044233">
    <property type="term" value="C:mitochondria-associated endoplasmic reticulum membrane contact site"/>
    <property type="evidence" value="ECO:0007669"/>
    <property type="project" value="TreeGrafter"/>
</dbReference>
<dbReference type="GO" id="GO:0000422">
    <property type="term" value="P:autophagy of mitochondrion"/>
    <property type="evidence" value="ECO:0007669"/>
    <property type="project" value="TreeGrafter"/>
</dbReference>
<protein>
    <recommendedName>
        <fullName evidence="1">Autophagy protein 5</fullName>
    </recommendedName>
</protein>
<dbReference type="InterPro" id="IPR007239">
    <property type="entry name" value="Atg5"/>
</dbReference>
<dbReference type="Pfam" id="PF17927">
    <property type="entry name" value="Ins134_P3_kin_N"/>
    <property type="match status" value="1"/>
</dbReference>
<gene>
    <name evidence="4" type="ORF">RIF29_24993</name>
</gene>
<dbReference type="GO" id="GO:0006995">
    <property type="term" value="P:cellular response to nitrogen starvation"/>
    <property type="evidence" value="ECO:0007669"/>
    <property type="project" value="TreeGrafter"/>
</dbReference>
<feature type="domain" description="Autophagy protein ATG5 UblB" evidence="2">
    <location>
        <begin position="154"/>
        <end position="206"/>
    </location>
</feature>
<dbReference type="InterPro" id="IPR041429">
    <property type="entry name" value="ITPK1_N"/>
</dbReference>
<comment type="subunit">
    <text evidence="1">Conjugated with ATG12.</text>
</comment>
<comment type="subcellular location">
    <subcellularLocation>
        <location evidence="1">Cytoplasm</location>
    </subcellularLocation>
</comment>
<dbReference type="GO" id="GO:0034727">
    <property type="term" value="P:piecemeal microautophagy of the nucleus"/>
    <property type="evidence" value="ECO:0007669"/>
    <property type="project" value="TreeGrafter"/>
</dbReference>
<evidence type="ECO:0000259" key="3">
    <source>
        <dbReference type="Pfam" id="PF17927"/>
    </source>
</evidence>
<reference evidence="4 5" key="1">
    <citation type="submission" date="2024-01" db="EMBL/GenBank/DDBJ databases">
        <title>The genomes of 5 underutilized Papilionoideae crops provide insights into root nodulation and disease resistanc.</title>
        <authorList>
            <person name="Yuan L."/>
        </authorList>
    </citation>
    <scope>NUCLEOTIDE SEQUENCE [LARGE SCALE GENOMIC DNA]</scope>
    <source>
        <strain evidence="4">ZHUSHIDOU_FW_LH</strain>
        <tissue evidence="4">Leaf</tissue>
    </source>
</reference>
<dbReference type="GO" id="GO:0005776">
    <property type="term" value="C:autophagosome"/>
    <property type="evidence" value="ECO:0007669"/>
    <property type="project" value="TreeGrafter"/>
</dbReference>
<dbReference type="Proteomes" id="UP001372338">
    <property type="component" value="Unassembled WGS sequence"/>
</dbReference>
<dbReference type="GO" id="GO:0019776">
    <property type="term" value="F:Atg8-family ligase activity"/>
    <property type="evidence" value="ECO:0007669"/>
    <property type="project" value="TreeGrafter"/>
</dbReference>
<dbReference type="Gene3D" id="3.10.20.90">
    <property type="entry name" value="Phosphatidylinositol 3-kinase Catalytic Subunit, Chain A, domain 1"/>
    <property type="match status" value="1"/>
</dbReference>
<name>A0AAN9ELI1_CROPI</name>
<comment type="similarity">
    <text evidence="1">Belongs to the ATG5 family.</text>
</comment>
<dbReference type="EMBL" id="JAYWIO010000005">
    <property type="protein sequence ID" value="KAK7259386.1"/>
    <property type="molecule type" value="Genomic_DNA"/>
</dbReference>
<proteinExistence type="inferred from homology"/>
<dbReference type="PANTHER" id="PTHR13040:SF2">
    <property type="entry name" value="AUTOPHAGY PROTEIN 5"/>
    <property type="match status" value="1"/>
</dbReference>
<comment type="function">
    <text evidence="1">Required for autophagy.</text>
</comment>
<dbReference type="GO" id="GO:0061908">
    <property type="term" value="C:phagophore"/>
    <property type="evidence" value="ECO:0007669"/>
    <property type="project" value="TreeGrafter"/>
</dbReference>
<dbReference type="GO" id="GO:0034274">
    <property type="term" value="C:Atg12-Atg5-Atg16 complex"/>
    <property type="evidence" value="ECO:0007669"/>
    <property type="project" value="TreeGrafter"/>
</dbReference>
<comment type="caution">
    <text evidence="4">The sequence shown here is derived from an EMBL/GenBank/DDBJ whole genome shotgun (WGS) entry which is preliminary data.</text>
</comment>
<feature type="domain" description="Inositol-tetrakisphosphate 1-kinase N-terminal" evidence="3">
    <location>
        <begin position="125"/>
        <end position="145"/>
    </location>
</feature>
<accession>A0AAN9ELI1</accession>
<sequence>MYIIMAFIYCKKKMSLEPLPSPWVLFVEALSLRSLSASDRNLKILRAGVLHNIEKDQDDSLESPLSTRASRRLSPLHDVTCANNGTVSSHRASLEKDNFSGIFSSRNDNDAQVDFMQQGIRMELNNKPLSDQGPFDIVLHKIVEVTNDILKIKQDIKAGLFGEAQSWGHAKSNLVRIQGLEPKLEIPFSWVVNNLMNPEYFLHMFVCLKVSEANFVQ</sequence>
<keyword evidence="5" id="KW-1185">Reference proteome</keyword>
<evidence type="ECO:0000256" key="1">
    <source>
        <dbReference type="RuleBase" id="RU361202"/>
    </source>
</evidence>
<dbReference type="GO" id="GO:0034045">
    <property type="term" value="C:phagophore assembly site membrane"/>
    <property type="evidence" value="ECO:0007669"/>
    <property type="project" value="TreeGrafter"/>
</dbReference>
<dbReference type="Pfam" id="PF04106">
    <property type="entry name" value="ATG5_UblB"/>
    <property type="match status" value="1"/>
</dbReference>
<keyword evidence="1" id="KW-1017">Isopeptide bond</keyword>
<evidence type="ECO:0000313" key="5">
    <source>
        <dbReference type="Proteomes" id="UP001372338"/>
    </source>
</evidence>
<evidence type="ECO:0000313" key="4">
    <source>
        <dbReference type="EMBL" id="KAK7259386.1"/>
    </source>
</evidence>
<keyword evidence="1" id="KW-0832">Ubl conjugation</keyword>
<organism evidence="4 5">
    <name type="scientific">Crotalaria pallida</name>
    <name type="common">Smooth rattlebox</name>
    <name type="synonym">Crotalaria striata</name>
    <dbReference type="NCBI Taxonomy" id="3830"/>
    <lineage>
        <taxon>Eukaryota</taxon>
        <taxon>Viridiplantae</taxon>
        <taxon>Streptophyta</taxon>
        <taxon>Embryophyta</taxon>
        <taxon>Tracheophyta</taxon>
        <taxon>Spermatophyta</taxon>
        <taxon>Magnoliopsida</taxon>
        <taxon>eudicotyledons</taxon>
        <taxon>Gunneridae</taxon>
        <taxon>Pentapetalae</taxon>
        <taxon>rosids</taxon>
        <taxon>fabids</taxon>
        <taxon>Fabales</taxon>
        <taxon>Fabaceae</taxon>
        <taxon>Papilionoideae</taxon>
        <taxon>50 kb inversion clade</taxon>
        <taxon>genistoids sensu lato</taxon>
        <taxon>core genistoids</taxon>
        <taxon>Crotalarieae</taxon>
        <taxon>Crotalaria</taxon>
    </lineage>
</organism>
<dbReference type="PANTHER" id="PTHR13040">
    <property type="entry name" value="AUTOPHAGY PROTEIN 5"/>
    <property type="match status" value="1"/>
</dbReference>
<keyword evidence="1" id="KW-0963">Cytoplasm</keyword>
<dbReference type="InterPro" id="IPR048318">
    <property type="entry name" value="ATG5_UblB"/>
</dbReference>
<dbReference type="AlphaFoldDB" id="A0AAN9ELI1"/>